<dbReference type="InterPro" id="IPR050131">
    <property type="entry name" value="Peptidase_S8_subtilisin-like"/>
</dbReference>
<sequence length="571" mass="59083">MTRKSENRGRAGAYASSVGAALLLTACLGVEPAQAQAIMRAPAISVPSRTPTISPSMAPRVTSSLAGRTVSVDRGPRTMATIPHTTTSRVRPMKPVVPYARYSPNLYPACTAAYRDADGECAGQPNAGGQGGGKSGKKTAGKGRGNNTPVAVTSRSFANEFVAEIDAALSPTEADELARRHGLTRVASENFPLIGATFGLFRISDGRPYETVRREFAADGSVRSLQPNFRYVLQDQRSSRTTEGDPAQYALTKLRLPQAHTLVHGANVTVAVIDSGIDASHPELANSVADSFDALGSAEGPHIHGTGIAGAIVAHARLMGSAPEARIIAIRAFGGTAGGAESSSYVILRSLNHAAEHGAQIVNMSFAGPKDAVIERAIAATAARGLVLIAAAGNAGAKSPPLYPAANPNVIAVSATDQQDRLFTASNRGNHIAVAAPGVDIFLPAPGGKYQITSGTSFSAAYVSGVAALLLERNHALKPEALRMTLTKTARDLGSPGRDDQFGDGQADAFAAVMAVPADNATPVAAASGTTKREDAGKRRDEPGMRAIEQPSLSSSDEKSTVSQADRPATR</sequence>
<keyword evidence="4 5" id="KW-0720">Serine protease</keyword>
<dbReference type="GO" id="GO:0006508">
    <property type="term" value="P:proteolysis"/>
    <property type="evidence" value="ECO:0007669"/>
    <property type="project" value="UniProtKB-KW"/>
</dbReference>
<feature type="active site" description="Charge relay system" evidence="5">
    <location>
        <position position="457"/>
    </location>
</feature>
<evidence type="ECO:0000256" key="5">
    <source>
        <dbReference type="PROSITE-ProRule" id="PRU01240"/>
    </source>
</evidence>
<dbReference type="PANTHER" id="PTHR43806">
    <property type="entry name" value="PEPTIDASE S8"/>
    <property type="match status" value="1"/>
</dbReference>
<dbReference type="PROSITE" id="PS51892">
    <property type="entry name" value="SUBTILASE"/>
    <property type="match status" value="1"/>
</dbReference>
<evidence type="ECO:0000256" key="4">
    <source>
        <dbReference type="ARBA" id="ARBA00022825"/>
    </source>
</evidence>
<keyword evidence="9" id="KW-1185">Reference proteome</keyword>
<feature type="domain" description="Peptidase S8/S53" evidence="7">
    <location>
        <begin position="265"/>
        <end position="505"/>
    </location>
</feature>
<dbReference type="PROSITE" id="PS00136">
    <property type="entry name" value="SUBTILASE_ASP"/>
    <property type="match status" value="1"/>
</dbReference>
<dbReference type="EMBL" id="VLKL01000001">
    <property type="protein sequence ID" value="TWI11128.1"/>
    <property type="molecule type" value="Genomic_DNA"/>
</dbReference>
<dbReference type="OrthoDB" id="5405281at2"/>
<comment type="caution">
    <text evidence="8">The sequence shown here is derived from an EMBL/GenBank/DDBJ whole genome shotgun (WGS) entry which is preliminary data.</text>
</comment>
<dbReference type="SUPFAM" id="SSF52743">
    <property type="entry name" value="Subtilisin-like"/>
    <property type="match status" value="1"/>
</dbReference>
<accession>A0A562LUE0</accession>
<dbReference type="InterPro" id="IPR023827">
    <property type="entry name" value="Peptidase_S8_Asp-AS"/>
</dbReference>
<dbReference type="InterPro" id="IPR036852">
    <property type="entry name" value="Peptidase_S8/S53_dom_sf"/>
</dbReference>
<dbReference type="Pfam" id="PF00082">
    <property type="entry name" value="Peptidase_S8"/>
    <property type="match status" value="1"/>
</dbReference>
<reference evidence="8 9" key="1">
    <citation type="journal article" date="2015" name="Stand. Genomic Sci.">
        <title>Genomic Encyclopedia of Bacterial and Archaeal Type Strains, Phase III: the genomes of soil and plant-associated and newly described type strains.</title>
        <authorList>
            <person name="Whitman W.B."/>
            <person name="Woyke T."/>
            <person name="Klenk H.P."/>
            <person name="Zhou Y."/>
            <person name="Lilburn T.G."/>
            <person name="Beck B.J."/>
            <person name="De Vos P."/>
            <person name="Vandamme P."/>
            <person name="Eisen J.A."/>
            <person name="Garrity G."/>
            <person name="Hugenholtz P."/>
            <person name="Kyrpides N.C."/>
        </authorList>
    </citation>
    <scope>NUCLEOTIDE SEQUENCE [LARGE SCALE GENOMIC DNA]</scope>
    <source>
        <strain evidence="8 9">CGMCC 1.10947</strain>
    </source>
</reference>
<dbReference type="GO" id="GO:0004252">
    <property type="term" value="F:serine-type endopeptidase activity"/>
    <property type="evidence" value="ECO:0007669"/>
    <property type="project" value="UniProtKB-UniRule"/>
</dbReference>
<evidence type="ECO:0000256" key="2">
    <source>
        <dbReference type="ARBA" id="ARBA00022670"/>
    </source>
</evidence>
<dbReference type="InterPro" id="IPR022398">
    <property type="entry name" value="Peptidase_S8_His-AS"/>
</dbReference>
<feature type="compositionally biased region" description="Basic and acidic residues" evidence="6">
    <location>
        <begin position="531"/>
        <end position="544"/>
    </location>
</feature>
<evidence type="ECO:0000256" key="1">
    <source>
        <dbReference type="ARBA" id="ARBA00011073"/>
    </source>
</evidence>
<evidence type="ECO:0000313" key="9">
    <source>
        <dbReference type="Proteomes" id="UP000317176"/>
    </source>
</evidence>
<dbReference type="Gene3D" id="3.40.50.200">
    <property type="entry name" value="Peptidase S8/S53 domain"/>
    <property type="match status" value="1"/>
</dbReference>
<dbReference type="PROSITE" id="PS00137">
    <property type="entry name" value="SUBTILASE_HIS"/>
    <property type="match status" value="1"/>
</dbReference>
<organism evidence="8 9">
    <name type="scientific">Bradyrhizobium daqingense</name>
    <dbReference type="NCBI Taxonomy" id="993502"/>
    <lineage>
        <taxon>Bacteria</taxon>
        <taxon>Pseudomonadati</taxon>
        <taxon>Pseudomonadota</taxon>
        <taxon>Alphaproteobacteria</taxon>
        <taxon>Hyphomicrobiales</taxon>
        <taxon>Nitrobacteraceae</taxon>
        <taxon>Bradyrhizobium</taxon>
    </lineage>
</organism>
<keyword evidence="3 5" id="KW-0378">Hydrolase</keyword>
<dbReference type="PANTHER" id="PTHR43806:SF11">
    <property type="entry name" value="CEREVISIN-RELATED"/>
    <property type="match status" value="1"/>
</dbReference>
<dbReference type="AlphaFoldDB" id="A0A562LUE0"/>
<feature type="active site" description="Charge relay system" evidence="5">
    <location>
        <position position="304"/>
    </location>
</feature>
<dbReference type="Proteomes" id="UP000317176">
    <property type="component" value="Unassembled WGS sequence"/>
</dbReference>
<protein>
    <submittedName>
        <fullName evidence="8">Subtilase family protein</fullName>
    </submittedName>
</protein>
<proteinExistence type="inferred from homology"/>
<evidence type="ECO:0000256" key="6">
    <source>
        <dbReference type="SAM" id="MobiDB-lite"/>
    </source>
</evidence>
<comment type="similarity">
    <text evidence="1 5">Belongs to the peptidase S8 family.</text>
</comment>
<evidence type="ECO:0000313" key="8">
    <source>
        <dbReference type="EMBL" id="TWI11128.1"/>
    </source>
</evidence>
<feature type="region of interest" description="Disordered" evidence="6">
    <location>
        <begin position="523"/>
        <end position="571"/>
    </location>
</feature>
<evidence type="ECO:0000256" key="3">
    <source>
        <dbReference type="ARBA" id="ARBA00022801"/>
    </source>
</evidence>
<dbReference type="RefSeq" id="WP_145627652.1">
    <property type="nucleotide sequence ID" value="NZ_CP088014.1"/>
</dbReference>
<dbReference type="PRINTS" id="PR00723">
    <property type="entry name" value="SUBTILISIN"/>
</dbReference>
<gene>
    <name evidence="8" type="ORF">IQ17_00278</name>
</gene>
<evidence type="ECO:0000259" key="7">
    <source>
        <dbReference type="Pfam" id="PF00082"/>
    </source>
</evidence>
<feature type="region of interest" description="Disordered" evidence="6">
    <location>
        <begin position="124"/>
        <end position="149"/>
    </location>
</feature>
<dbReference type="InterPro" id="IPR000209">
    <property type="entry name" value="Peptidase_S8/S53_dom"/>
</dbReference>
<keyword evidence="2 5" id="KW-0645">Protease</keyword>
<dbReference type="PROSITE" id="PS51257">
    <property type="entry name" value="PROKAR_LIPOPROTEIN"/>
    <property type="match status" value="1"/>
</dbReference>
<feature type="active site" description="Charge relay system" evidence="5">
    <location>
        <position position="274"/>
    </location>
</feature>
<name>A0A562LUE0_9BRAD</name>
<dbReference type="CDD" id="cd05561">
    <property type="entry name" value="Peptidases_S8_4"/>
    <property type="match status" value="1"/>
</dbReference>
<dbReference type="InterPro" id="IPR015500">
    <property type="entry name" value="Peptidase_S8_subtilisin-rel"/>
</dbReference>